<dbReference type="Proteomes" id="UP000256869">
    <property type="component" value="Unassembled WGS sequence"/>
</dbReference>
<dbReference type="PROSITE" id="PS51257">
    <property type="entry name" value="PROKAR_LIPOPROTEIN"/>
    <property type="match status" value="1"/>
</dbReference>
<dbReference type="OrthoDB" id="9787283at2"/>
<keyword evidence="2" id="KW-0732">Signal</keyword>
<dbReference type="Gene3D" id="3.40.190.10">
    <property type="entry name" value="Periplasmic binding protein-like II"/>
    <property type="match status" value="2"/>
</dbReference>
<dbReference type="PANTHER" id="PTHR43649">
    <property type="entry name" value="ARABINOSE-BINDING PROTEIN-RELATED"/>
    <property type="match status" value="1"/>
</dbReference>
<evidence type="ECO:0000313" key="3">
    <source>
        <dbReference type="EMBL" id="RED55287.1"/>
    </source>
</evidence>
<dbReference type="SUPFAM" id="SSF53850">
    <property type="entry name" value="Periplasmic binding protein-like II"/>
    <property type="match status" value="1"/>
</dbReference>
<reference evidence="3 4" key="1">
    <citation type="submission" date="2018-07" db="EMBL/GenBank/DDBJ databases">
        <title>Genomic Encyclopedia of Type Strains, Phase III (KMG-III): the genomes of soil and plant-associated and newly described type strains.</title>
        <authorList>
            <person name="Whitman W."/>
        </authorList>
    </citation>
    <scope>NUCLEOTIDE SEQUENCE [LARGE SCALE GENOMIC DNA]</scope>
    <source>
        <strain evidence="3 4">CECT 8236</strain>
    </source>
</reference>
<comment type="caution">
    <text evidence="3">The sequence shown here is derived from an EMBL/GenBank/DDBJ whole genome shotgun (WGS) entry which is preliminary data.</text>
</comment>
<feature type="chain" id="PRO_5017762420" evidence="2">
    <location>
        <begin position="28"/>
        <end position="580"/>
    </location>
</feature>
<feature type="region of interest" description="Disordered" evidence="1">
    <location>
        <begin position="32"/>
        <end position="69"/>
    </location>
</feature>
<feature type="signal peptide" evidence="2">
    <location>
        <begin position="1"/>
        <end position="27"/>
    </location>
</feature>
<gene>
    <name evidence="3" type="ORF">DFP95_11822</name>
</gene>
<organism evidence="3 4">
    <name type="scientific">Cohnella lupini</name>
    <dbReference type="NCBI Taxonomy" id="1294267"/>
    <lineage>
        <taxon>Bacteria</taxon>
        <taxon>Bacillati</taxon>
        <taxon>Bacillota</taxon>
        <taxon>Bacilli</taxon>
        <taxon>Bacillales</taxon>
        <taxon>Paenibacillaceae</taxon>
        <taxon>Cohnella</taxon>
    </lineage>
</organism>
<dbReference type="PANTHER" id="PTHR43649:SF12">
    <property type="entry name" value="DIACETYLCHITOBIOSE BINDING PROTEIN DASA"/>
    <property type="match status" value="1"/>
</dbReference>
<evidence type="ECO:0000256" key="2">
    <source>
        <dbReference type="SAM" id="SignalP"/>
    </source>
</evidence>
<proteinExistence type="predicted"/>
<protein>
    <submittedName>
        <fullName evidence="3">Putative aldouronate transport system substrate-binding protein</fullName>
    </submittedName>
</protein>
<dbReference type="EMBL" id="QRDY01000018">
    <property type="protein sequence ID" value="RED55287.1"/>
    <property type="molecule type" value="Genomic_DNA"/>
</dbReference>
<dbReference type="InterPro" id="IPR050490">
    <property type="entry name" value="Bact_solute-bd_prot1"/>
</dbReference>
<evidence type="ECO:0000313" key="4">
    <source>
        <dbReference type="Proteomes" id="UP000256869"/>
    </source>
</evidence>
<sequence>MRKGIACMQRRISMAIAVMFIAATLLAACSGKNDGNESSSPSATTEATTTEASSSTESSPESDALVMKDGKYDPPIEITTVKQIGPELKFKNGETLDDNVFTRWLEDRMGIKQKILWTTPTTNDAFKTKLMLTLTANEPMPDYLYVPVDVAHTLIDSGKFQPVGELFDKYASDEWKAAMDETKDVWLPYKRDGQTYGIPMIESSLLHDDVMWIRQDWLDNLGMKAPTTTEELEVVMDAFVNKDPDKDGKKNTIAVAAALKTVKYNLATWLGLNPIMGSYGSFMSIWHKNAQGEIVYGTTTPETKTAIGKIKEWIDKGYLHKEVGIQDEVKAMELYTSGQAGIAFSTQWAYNWPFNATETNVKGANVQPYPLPAGPDGQIGQIGNGLNHWLVLLINKDMKHPEVLFEYQNYLYEHYEDPPKGGEFEFGFARGYDYDFVGGKRVTTENEIPGGRHAPQFLFMAPVVPSKQIKALAELADGRAPATPYEETLATSPMQAKLSAKYIYEQREHTVNNLYNGPQTQTMKDKQENLDKMEAEMFSKIIYGKEPLDYYDKWVQNWKSAGGDQIQKEVTDWYNAANGG</sequence>
<accession>A0A3D9I0K4</accession>
<evidence type="ECO:0000256" key="1">
    <source>
        <dbReference type="SAM" id="MobiDB-lite"/>
    </source>
</evidence>
<dbReference type="AlphaFoldDB" id="A0A3D9I0K4"/>
<feature type="compositionally biased region" description="Low complexity" evidence="1">
    <location>
        <begin position="37"/>
        <end position="62"/>
    </location>
</feature>
<keyword evidence="4" id="KW-1185">Reference proteome</keyword>
<name>A0A3D9I0K4_9BACL</name>